<dbReference type="SUPFAM" id="SSF56801">
    <property type="entry name" value="Acetyl-CoA synthetase-like"/>
    <property type="match status" value="1"/>
</dbReference>
<dbReference type="AlphaFoldDB" id="A0A6V7QCV3"/>
<sequence length="139" mass="14866">MEAVDVVDPITGRPVPCDGATMGEIVLRGDCVMLGYLKDAGSDDAGNLQGRVVLHGRRRGDAPGRVPGDQGPVQNVIISGGENISSVEVESVLCSHPAVDEAAVIARPDEFWGRPPAPSSASRSRRSRRRSKNGRRQRR</sequence>
<accession>A0A6V7QCV3</accession>
<dbReference type="PANTHER" id="PTHR43859">
    <property type="entry name" value="ACYL-ACTIVATING ENZYME"/>
    <property type="match status" value="1"/>
</dbReference>
<organism evidence="5">
    <name type="scientific">Ananas comosus var. bracteatus</name>
    <name type="common">red pineapple</name>
    <dbReference type="NCBI Taxonomy" id="296719"/>
    <lineage>
        <taxon>Eukaryota</taxon>
        <taxon>Viridiplantae</taxon>
        <taxon>Streptophyta</taxon>
        <taxon>Embryophyta</taxon>
        <taxon>Tracheophyta</taxon>
        <taxon>Spermatophyta</taxon>
        <taxon>Magnoliopsida</taxon>
        <taxon>Liliopsida</taxon>
        <taxon>Poales</taxon>
        <taxon>Bromeliaceae</taxon>
        <taxon>Bromelioideae</taxon>
        <taxon>Ananas</taxon>
    </lineage>
</organism>
<dbReference type="Gene3D" id="2.30.38.10">
    <property type="entry name" value="Luciferase, Domain 3"/>
    <property type="match status" value="1"/>
</dbReference>
<dbReference type="PANTHER" id="PTHR43859:SF57">
    <property type="entry name" value="ACYL-ACTIVATING ENZYME 8-RELATED"/>
    <property type="match status" value="1"/>
</dbReference>
<evidence type="ECO:0000313" key="5">
    <source>
        <dbReference type="EMBL" id="CAD1840811.1"/>
    </source>
</evidence>
<dbReference type="Pfam" id="PF13193">
    <property type="entry name" value="AMP-binding_C"/>
    <property type="match status" value="1"/>
</dbReference>
<feature type="region of interest" description="Disordered" evidence="3">
    <location>
        <begin position="106"/>
        <end position="139"/>
    </location>
</feature>
<feature type="compositionally biased region" description="Basic residues" evidence="3">
    <location>
        <begin position="123"/>
        <end position="139"/>
    </location>
</feature>
<dbReference type="GO" id="GO:0016874">
    <property type="term" value="F:ligase activity"/>
    <property type="evidence" value="ECO:0007669"/>
    <property type="project" value="UniProtKB-KW"/>
</dbReference>
<evidence type="ECO:0000256" key="1">
    <source>
        <dbReference type="ARBA" id="ARBA00006432"/>
    </source>
</evidence>
<protein>
    <recommendedName>
        <fullName evidence="4">AMP-binding enzyme C-terminal domain-containing protein</fullName>
    </recommendedName>
</protein>
<proteinExistence type="inferred from homology"/>
<comment type="similarity">
    <text evidence="1">Belongs to the ATP-dependent AMP-binding enzyme family.</text>
</comment>
<reference evidence="5" key="1">
    <citation type="submission" date="2020-07" db="EMBL/GenBank/DDBJ databases">
        <authorList>
            <person name="Lin J."/>
        </authorList>
    </citation>
    <scope>NUCLEOTIDE SEQUENCE</scope>
</reference>
<dbReference type="InterPro" id="IPR045851">
    <property type="entry name" value="AMP-bd_C_sf"/>
</dbReference>
<dbReference type="EMBL" id="LR862135">
    <property type="protein sequence ID" value="CAD1840811.1"/>
    <property type="molecule type" value="Genomic_DNA"/>
</dbReference>
<name>A0A6V7QCV3_ANACO</name>
<dbReference type="Gene3D" id="3.30.300.30">
    <property type="match status" value="1"/>
</dbReference>
<feature type="domain" description="AMP-binding enzyme C-terminal" evidence="4">
    <location>
        <begin position="88"/>
        <end position="114"/>
    </location>
</feature>
<keyword evidence="2" id="KW-0436">Ligase</keyword>
<gene>
    <name evidence="5" type="ORF">CB5_LOCUS24022</name>
</gene>
<evidence type="ECO:0000256" key="2">
    <source>
        <dbReference type="ARBA" id="ARBA00022598"/>
    </source>
</evidence>
<dbReference type="InterPro" id="IPR025110">
    <property type="entry name" value="AMP-bd_C"/>
</dbReference>
<evidence type="ECO:0000256" key="3">
    <source>
        <dbReference type="SAM" id="MobiDB-lite"/>
    </source>
</evidence>
<evidence type="ECO:0000259" key="4">
    <source>
        <dbReference type="Pfam" id="PF13193"/>
    </source>
</evidence>